<evidence type="ECO:0000256" key="1">
    <source>
        <dbReference type="RuleBase" id="RU003494"/>
    </source>
</evidence>
<keyword evidence="3" id="KW-0808">Transferase</keyword>
<dbReference type="Pfam" id="PF00043">
    <property type="entry name" value="GST_C"/>
    <property type="match status" value="1"/>
</dbReference>
<reference evidence="3" key="1">
    <citation type="submission" date="2020-05" db="EMBL/GenBank/DDBJ databases">
        <authorList>
            <person name="Delgado-Blas J."/>
        </authorList>
    </citation>
    <scope>NUCLEOTIDE SEQUENCE</scope>
    <source>
        <strain evidence="3">BB1454</strain>
    </source>
</reference>
<comment type="similarity">
    <text evidence="1">Belongs to the GST superfamily.</text>
</comment>
<name>A0AA35D7I3_9BURK</name>
<dbReference type="PANTHER" id="PTHR44051">
    <property type="entry name" value="GLUTATHIONE S-TRANSFERASE-RELATED"/>
    <property type="match status" value="1"/>
</dbReference>
<dbReference type="CDD" id="cd03207">
    <property type="entry name" value="GST_C_8"/>
    <property type="match status" value="1"/>
</dbReference>
<feature type="domain" description="GST N-terminal" evidence="2">
    <location>
        <begin position="16"/>
        <end position="96"/>
    </location>
</feature>
<organism evidence="3 4">
    <name type="scientific">Comamonas aquatica</name>
    <dbReference type="NCBI Taxonomy" id="225991"/>
    <lineage>
        <taxon>Bacteria</taxon>
        <taxon>Pseudomonadati</taxon>
        <taxon>Pseudomonadota</taxon>
        <taxon>Betaproteobacteria</taxon>
        <taxon>Burkholderiales</taxon>
        <taxon>Comamonadaceae</taxon>
        <taxon>Comamonas</taxon>
    </lineage>
</organism>
<dbReference type="CDD" id="cd03046">
    <property type="entry name" value="GST_N_GTT1_like"/>
    <property type="match status" value="1"/>
</dbReference>
<dbReference type="SFLD" id="SFLDS00019">
    <property type="entry name" value="Glutathione_Transferase_(cytos"/>
    <property type="match status" value="1"/>
</dbReference>
<dbReference type="InterPro" id="IPR004046">
    <property type="entry name" value="GST_C"/>
</dbReference>
<proteinExistence type="inferred from homology"/>
<dbReference type="Proteomes" id="UP000834458">
    <property type="component" value="Unassembled WGS sequence"/>
</dbReference>
<dbReference type="GO" id="GO:0004364">
    <property type="term" value="F:glutathione transferase activity"/>
    <property type="evidence" value="ECO:0007669"/>
    <property type="project" value="UniProtKB-EC"/>
</dbReference>
<sequence>MALLPCVAPSVMTPHAPALHLFFHPHSRAAMVRWMLEECGARYALTRLEFGADMKSPDYLTLNPMGKVPTLLHGDTVITETAAIVAYLAELFPEQQLAPAPGSALRGSYYRWMFYLAGPADAALTAQHLGHLTDQTPEHASMAGYGRLEDVVETLRQAVAGRRYLCGDQFTAADLLMVSYLRWGHTMKLLPPLPEFSAYSLPLLDRPASLRALALNEAELATA</sequence>
<dbReference type="SUPFAM" id="SSF47616">
    <property type="entry name" value="GST C-terminal domain-like"/>
    <property type="match status" value="1"/>
</dbReference>
<dbReference type="Gene3D" id="3.40.30.10">
    <property type="entry name" value="Glutaredoxin"/>
    <property type="match status" value="1"/>
</dbReference>
<dbReference type="SFLD" id="SFLDG01150">
    <property type="entry name" value="Main.1:_Beta-like"/>
    <property type="match status" value="1"/>
</dbReference>
<gene>
    <name evidence="3" type="primary">gstB_1</name>
    <name evidence="3" type="ORF">GHA_01804</name>
</gene>
<dbReference type="AlphaFoldDB" id="A0AA35D7I3"/>
<dbReference type="PANTHER" id="PTHR44051:SF21">
    <property type="entry name" value="GLUTATHIONE S-TRANSFERASE FAMILY PROTEIN"/>
    <property type="match status" value="1"/>
</dbReference>
<accession>A0AA35D7I3</accession>
<dbReference type="InterPro" id="IPR004045">
    <property type="entry name" value="Glutathione_S-Trfase_N"/>
</dbReference>
<dbReference type="EMBL" id="CAHPSC010000021">
    <property type="protein sequence ID" value="CAB5687650.1"/>
    <property type="molecule type" value="Genomic_DNA"/>
</dbReference>
<dbReference type="Gene3D" id="1.20.1050.10">
    <property type="match status" value="1"/>
</dbReference>
<evidence type="ECO:0000313" key="3">
    <source>
        <dbReference type="EMBL" id="CAB5687650.1"/>
    </source>
</evidence>
<dbReference type="Pfam" id="PF02798">
    <property type="entry name" value="GST_N"/>
    <property type="match status" value="1"/>
</dbReference>
<evidence type="ECO:0000313" key="4">
    <source>
        <dbReference type="Proteomes" id="UP000834458"/>
    </source>
</evidence>
<comment type="caution">
    <text evidence="3">The sequence shown here is derived from an EMBL/GenBank/DDBJ whole genome shotgun (WGS) entry which is preliminary data.</text>
</comment>
<dbReference type="InterPro" id="IPR036249">
    <property type="entry name" value="Thioredoxin-like_sf"/>
</dbReference>
<dbReference type="PROSITE" id="PS50404">
    <property type="entry name" value="GST_NTER"/>
    <property type="match status" value="1"/>
</dbReference>
<dbReference type="SUPFAM" id="SSF52833">
    <property type="entry name" value="Thioredoxin-like"/>
    <property type="match status" value="1"/>
</dbReference>
<evidence type="ECO:0000259" key="2">
    <source>
        <dbReference type="PROSITE" id="PS50404"/>
    </source>
</evidence>
<dbReference type="EC" id="2.5.1.18" evidence="3"/>
<protein>
    <submittedName>
        <fullName evidence="3">Glutathione S-transferase GST-6.0</fullName>
        <ecNumber evidence="3">2.5.1.18</ecNumber>
    </submittedName>
</protein>
<dbReference type="SFLD" id="SFLDG00358">
    <property type="entry name" value="Main_(cytGST)"/>
    <property type="match status" value="1"/>
</dbReference>
<dbReference type="InterPro" id="IPR036282">
    <property type="entry name" value="Glutathione-S-Trfase_C_sf"/>
</dbReference>
<dbReference type="InterPro" id="IPR040079">
    <property type="entry name" value="Glutathione_S-Trfase"/>
</dbReference>